<protein>
    <recommendedName>
        <fullName evidence="2">histidine kinase</fullName>
        <ecNumber evidence="2">2.7.13.3</ecNumber>
    </recommendedName>
</protein>
<dbReference type="InterPro" id="IPR005467">
    <property type="entry name" value="His_kinase_dom"/>
</dbReference>
<evidence type="ECO:0000313" key="8">
    <source>
        <dbReference type="EMBL" id="MBB5286548.1"/>
    </source>
</evidence>
<dbReference type="CDD" id="cd00082">
    <property type="entry name" value="HisKA"/>
    <property type="match status" value="1"/>
</dbReference>
<feature type="domain" description="Histidine kinase" evidence="7">
    <location>
        <begin position="324"/>
        <end position="551"/>
    </location>
</feature>
<dbReference type="InterPro" id="IPR000014">
    <property type="entry name" value="PAS"/>
</dbReference>
<comment type="catalytic activity">
    <reaction evidence="1">
        <text>ATP + protein L-histidine = ADP + protein N-phospho-L-histidine.</text>
        <dbReference type="EC" id="2.7.13.3"/>
    </reaction>
</comment>
<dbReference type="EC" id="2.7.13.3" evidence="2"/>
<dbReference type="NCBIfam" id="TIGR00229">
    <property type="entry name" value="sensory_box"/>
    <property type="match status" value="1"/>
</dbReference>
<dbReference type="SMART" id="SM00388">
    <property type="entry name" value="HisKA"/>
    <property type="match status" value="1"/>
</dbReference>
<evidence type="ECO:0000256" key="4">
    <source>
        <dbReference type="ARBA" id="ARBA00022679"/>
    </source>
</evidence>
<dbReference type="InterPro" id="IPR003594">
    <property type="entry name" value="HATPase_dom"/>
</dbReference>
<dbReference type="PROSITE" id="PS50109">
    <property type="entry name" value="HIS_KIN"/>
    <property type="match status" value="1"/>
</dbReference>
<dbReference type="SMART" id="SM00387">
    <property type="entry name" value="HATPase_c"/>
    <property type="match status" value="1"/>
</dbReference>
<name>A0A840U2G4_9BACT</name>
<gene>
    <name evidence="8" type="ORF">HNQ92_004709</name>
</gene>
<keyword evidence="4" id="KW-0808">Transferase</keyword>
<accession>A0A840U2G4</accession>
<dbReference type="Gene3D" id="1.10.287.130">
    <property type="match status" value="1"/>
</dbReference>
<dbReference type="InterPro" id="IPR035965">
    <property type="entry name" value="PAS-like_dom_sf"/>
</dbReference>
<evidence type="ECO:0000259" key="7">
    <source>
        <dbReference type="PROSITE" id="PS50109"/>
    </source>
</evidence>
<proteinExistence type="predicted"/>
<evidence type="ECO:0000256" key="5">
    <source>
        <dbReference type="ARBA" id="ARBA00022777"/>
    </source>
</evidence>
<dbReference type="SUPFAM" id="SSF47384">
    <property type="entry name" value="Homodimeric domain of signal transducing histidine kinase"/>
    <property type="match status" value="1"/>
</dbReference>
<dbReference type="Gene3D" id="3.30.450.20">
    <property type="entry name" value="PAS domain"/>
    <property type="match status" value="1"/>
</dbReference>
<dbReference type="SUPFAM" id="SSF55785">
    <property type="entry name" value="PYP-like sensor domain (PAS domain)"/>
    <property type="match status" value="1"/>
</dbReference>
<dbReference type="InterPro" id="IPR036890">
    <property type="entry name" value="HATPase_C_sf"/>
</dbReference>
<dbReference type="SMART" id="SM00091">
    <property type="entry name" value="PAS"/>
    <property type="match status" value="1"/>
</dbReference>
<dbReference type="InterPro" id="IPR036097">
    <property type="entry name" value="HisK_dim/P_sf"/>
</dbReference>
<dbReference type="Proteomes" id="UP000557307">
    <property type="component" value="Unassembled WGS sequence"/>
</dbReference>
<evidence type="ECO:0000256" key="1">
    <source>
        <dbReference type="ARBA" id="ARBA00000085"/>
    </source>
</evidence>
<keyword evidence="3" id="KW-0597">Phosphoprotein</keyword>
<dbReference type="PANTHER" id="PTHR43304:SF1">
    <property type="entry name" value="PAC DOMAIN-CONTAINING PROTEIN"/>
    <property type="match status" value="1"/>
</dbReference>
<feature type="coiled-coil region" evidence="6">
    <location>
        <begin position="142"/>
        <end position="172"/>
    </location>
</feature>
<dbReference type="PANTHER" id="PTHR43304">
    <property type="entry name" value="PHYTOCHROME-LIKE PROTEIN CPH1"/>
    <property type="match status" value="1"/>
</dbReference>
<evidence type="ECO:0000256" key="2">
    <source>
        <dbReference type="ARBA" id="ARBA00012438"/>
    </source>
</evidence>
<dbReference type="Pfam" id="PF00512">
    <property type="entry name" value="HisKA"/>
    <property type="match status" value="1"/>
</dbReference>
<dbReference type="RefSeq" id="WP_184177798.1">
    <property type="nucleotide sequence ID" value="NZ_JACHGF010000010.1"/>
</dbReference>
<sequence length="551" mass="61899">MKEIIVFNLENDLDLVLAHRRSMHLGELCGLGLVAQTSFATAVSEVARFMIEQRTNSILSLALTKSKENQAVICASINSPSLSRLNISNENFRYARKLVSHFDISGTSVSISCELPKTAVLSPALINKCKQEFNASQAISPYEEVRRKNTELQQLADSLVESENQYQELTNSLPLMMFTLAADHQMLYANQSFLDFIGKSLPALKGTNWFYWIQDYHLDVDINYLKVKLEKKAFFQLEVKLSSAAGGVWHLLSLTPQLDSAGNLMQWFGFIVNIHAQKVVDQALKDNQELRHVKEIMESRQKQLDDTIHELNRSNHELARYAYVASHDLQEPVRKIKILADIIIDKYDTHIPVDAQNLLERLKNSAERMQSLVKDLLTYARLNSGPVLLNEKVELSKIVQLATANLEYLIQEKGATITATDSYTITGNALQLLLLFQNLLANAIKFTSDGVKPVVVVLADVLTSQQAKQLKLADNRQWLCIQVIDNGIGFEPQYTEMIFEVFQRLHLQSEFNGTGIGLSICRKIVELHGGSITAKSSPGSGSNFTLYLPTK</sequence>
<dbReference type="Pfam" id="PF08448">
    <property type="entry name" value="PAS_4"/>
    <property type="match status" value="1"/>
</dbReference>
<dbReference type="SUPFAM" id="SSF55874">
    <property type="entry name" value="ATPase domain of HSP90 chaperone/DNA topoisomerase II/histidine kinase"/>
    <property type="match status" value="1"/>
</dbReference>
<evidence type="ECO:0000313" key="9">
    <source>
        <dbReference type="Proteomes" id="UP000557307"/>
    </source>
</evidence>
<dbReference type="InterPro" id="IPR052162">
    <property type="entry name" value="Sensor_kinase/Photoreceptor"/>
</dbReference>
<keyword evidence="5" id="KW-0418">Kinase</keyword>
<dbReference type="Gene3D" id="3.30.565.10">
    <property type="entry name" value="Histidine kinase-like ATPase, C-terminal domain"/>
    <property type="match status" value="1"/>
</dbReference>
<dbReference type="InterPro" id="IPR013656">
    <property type="entry name" value="PAS_4"/>
</dbReference>
<keyword evidence="6" id="KW-0175">Coiled coil</keyword>
<evidence type="ECO:0000256" key="6">
    <source>
        <dbReference type="SAM" id="Coils"/>
    </source>
</evidence>
<organism evidence="8 9">
    <name type="scientific">Rhabdobacter roseus</name>
    <dbReference type="NCBI Taxonomy" id="1655419"/>
    <lineage>
        <taxon>Bacteria</taxon>
        <taxon>Pseudomonadati</taxon>
        <taxon>Bacteroidota</taxon>
        <taxon>Cytophagia</taxon>
        <taxon>Cytophagales</taxon>
        <taxon>Cytophagaceae</taxon>
        <taxon>Rhabdobacter</taxon>
    </lineage>
</organism>
<reference evidence="8 9" key="1">
    <citation type="submission" date="2020-08" db="EMBL/GenBank/DDBJ databases">
        <title>Genomic Encyclopedia of Type Strains, Phase IV (KMG-IV): sequencing the most valuable type-strain genomes for metagenomic binning, comparative biology and taxonomic classification.</title>
        <authorList>
            <person name="Goeker M."/>
        </authorList>
    </citation>
    <scope>NUCLEOTIDE SEQUENCE [LARGE SCALE GENOMIC DNA]</scope>
    <source>
        <strain evidence="8 9">DSM 105074</strain>
    </source>
</reference>
<dbReference type="Pfam" id="PF02518">
    <property type="entry name" value="HATPase_c"/>
    <property type="match status" value="1"/>
</dbReference>
<dbReference type="AlphaFoldDB" id="A0A840U2G4"/>
<comment type="caution">
    <text evidence="8">The sequence shown here is derived from an EMBL/GenBank/DDBJ whole genome shotgun (WGS) entry which is preliminary data.</text>
</comment>
<dbReference type="CDD" id="cd00130">
    <property type="entry name" value="PAS"/>
    <property type="match status" value="1"/>
</dbReference>
<dbReference type="InterPro" id="IPR003661">
    <property type="entry name" value="HisK_dim/P_dom"/>
</dbReference>
<dbReference type="EMBL" id="JACHGF010000010">
    <property type="protein sequence ID" value="MBB5286548.1"/>
    <property type="molecule type" value="Genomic_DNA"/>
</dbReference>
<keyword evidence="9" id="KW-1185">Reference proteome</keyword>
<dbReference type="PRINTS" id="PR00344">
    <property type="entry name" value="BCTRLSENSOR"/>
</dbReference>
<dbReference type="GO" id="GO:0000155">
    <property type="term" value="F:phosphorelay sensor kinase activity"/>
    <property type="evidence" value="ECO:0007669"/>
    <property type="project" value="InterPro"/>
</dbReference>
<evidence type="ECO:0000256" key="3">
    <source>
        <dbReference type="ARBA" id="ARBA00022553"/>
    </source>
</evidence>
<dbReference type="InterPro" id="IPR004358">
    <property type="entry name" value="Sig_transdc_His_kin-like_C"/>
</dbReference>